<evidence type="ECO:0000313" key="3">
    <source>
        <dbReference type="Proteomes" id="UP000006258"/>
    </source>
</evidence>
<comment type="caution">
    <text evidence="2">The sequence shown here is derived from an EMBL/GenBank/DDBJ whole genome shotgun (WGS) entry which is preliminary data.</text>
</comment>
<evidence type="ECO:0000256" key="1">
    <source>
        <dbReference type="SAM" id="SignalP"/>
    </source>
</evidence>
<proteinExistence type="predicted"/>
<feature type="chain" id="PRO_5003107077" evidence="1">
    <location>
        <begin position="22"/>
        <end position="370"/>
    </location>
</feature>
<dbReference type="RefSeq" id="WP_003002019.1">
    <property type="nucleotide sequence ID" value="NZ_GL379778.1"/>
</dbReference>
<keyword evidence="1" id="KW-0732">Signal</keyword>
<reference evidence="2" key="1">
    <citation type="submission" date="2010-07" db="EMBL/GenBank/DDBJ databases">
        <authorList>
            <person name="Muzny D."/>
            <person name="Qin X."/>
            <person name="Buhay C."/>
            <person name="Dugan-Rocha S."/>
            <person name="Ding Y."/>
            <person name="Chen G."/>
            <person name="Hawes A."/>
            <person name="Holder M."/>
            <person name="Jhangiani S."/>
            <person name="Johnson A."/>
            <person name="Khan Z."/>
            <person name="Li Z."/>
            <person name="Liu W."/>
            <person name="Liu X."/>
            <person name="Perez L."/>
            <person name="Shen H."/>
            <person name="Wang Q."/>
            <person name="Watt J."/>
            <person name="Xi L."/>
            <person name="Xin Y."/>
            <person name="Zhou J."/>
            <person name="Deng J."/>
            <person name="Jiang H."/>
            <person name="Liu Y."/>
            <person name="Qu J."/>
            <person name="Song X.-Z."/>
            <person name="Zhang L."/>
            <person name="Villasana D."/>
            <person name="Johnson A."/>
            <person name="Liu J."/>
            <person name="Liyanage D."/>
            <person name="Lorensuhewa L."/>
            <person name="Robinson T."/>
            <person name="Song A."/>
            <person name="Song B.-B."/>
            <person name="Dinh H."/>
            <person name="Thornton R."/>
            <person name="Coyle M."/>
            <person name="Francisco L."/>
            <person name="Jackson L."/>
            <person name="Javaid M."/>
            <person name="Korchina V."/>
            <person name="Kovar C."/>
            <person name="Mata R."/>
            <person name="Mathew T."/>
            <person name="Ngo R."/>
            <person name="Nguyen L."/>
            <person name="Nguyen N."/>
            <person name="Okwuonu G."/>
            <person name="Ongeri F."/>
            <person name="Pham C."/>
            <person name="Simmons D."/>
            <person name="Wilczek-Boney K."/>
            <person name="Hale W."/>
            <person name="Jakkamsetti A."/>
            <person name="Pham P."/>
            <person name="Ruth R."/>
            <person name="San Lucas F."/>
            <person name="Warren J."/>
            <person name="Zhang J."/>
            <person name="Zhao Z."/>
            <person name="Zhou C."/>
            <person name="Zhu D."/>
            <person name="Lee S."/>
            <person name="Bess C."/>
            <person name="Blankenburg K."/>
            <person name="Forbes L."/>
            <person name="Fu Q."/>
            <person name="Gubbala S."/>
            <person name="Hirani K."/>
            <person name="Jayaseelan J.C."/>
            <person name="Lara F."/>
            <person name="Munidasa M."/>
            <person name="Palculict T."/>
            <person name="Patil S."/>
            <person name="Pu L.-L."/>
            <person name="Saada N."/>
            <person name="Tang L."/>
            <person name="Weissenberger G."/>
            <person name="Zhu Y."/>
            <person name="Hemphill L."/>
            <person name="Shang Y."/>
            <person name="Youmans B."/>
            <person name="Ayvaz T."/>
            <person name="Ross M."/>
            <person name="Santibanez J."/>
            <person name="Aqrawi P."/>
            <person name="Gross S."/>
            <person name="Joshi V."/>
            <person name="Fowler G."/>
            <person name="Nazareth L."/>
            <person name="Reid J."/>
            <person name="Worley K."/>
            <person name="Petrosino J."/>
            <person name="Highlander S."/>
            <person name="Gibbs R."/>
        </authorList>
    </citation>
    <scope>NUCLEOTIDE SEQUENCE [LARGE SCALE GENOMIC DNA]</scope>
    <source>
        <strain evidence="2">ATCC 33861</strain>
    </source>
</reference>
<dbReference type="eggNOG" id="ENOG503346G">
    <property type="taxonomic scope" value="Bacteria"/>
</dbReference>
<dbReference type="EMBL" id="ACHA02000001">
    <property type="protein sequence ID" value="EFK60137.1"/>
    <property type="molecule type" value="Genomic_DNA"/>
</dbReference>
<dbReference type="Proteomes" id="UP000006258">
    <property type="component" value="Unassembled WGS sequence"/>
</dbReference>
<accession>D7VGG2</accession>
<sequence length="370" mass="41665">MKKLLLLFIGGLIFSSPAVFGQGNPIVRAKSNPVTAKMITDNDLVIPIELDFFTTAPLTSAISIQIDNSKAPVDNQISNDDIGKIKIFNNNQTITTKSDDTSTTKTFYLVLDKAVKIENEKILYLKINNIAGQLSVIKVMIAPDDQILTLDDYFIEKNKLGYVTKVKAGDNNILTIEGYKEVSLNNGKKEDIFMKRNVELKEGKAYGFFEWNHIFKRYFWRPVPLSLTTIPFKVRPRIVSRGVEFTTSANSGISNIGFNLDLIQYQQDRYFTSGRRSLHKFSLGLYAGPAVEELNFLTTNGAIAKDLTSKQLFVSTGITLSYSYNDISFTFVPLGWDFATSSIGKQWVYNKARWWGFGIGISPKVFSRIF</sequence>
<gene>
    <name evidence="2" type="ORF">HMPREF0766_10081</name>
</gene>
<dbReference type="HOGENOM" id="CLU_747836_0_0_10"/>
<dbReference type="OrthoDB" id="1256438at2"/>
<keyword evidence="3" id="KW-1185">Reference proteome</keyword>
<name>D7VGG2_SPHSI</name>
<dbReference type="STRING" id="525373.HMPREF0766_10081"/>
<evidence type="ECO:0000313" key="2">
    <source>
        <dbReference type="EMBL" id="EFK60137.1"/>
    </source>
</evidence>
<feature type="signal peptide" evidence="1">
    <location>
        <begin position="1"/>
        <end position="21"/>
    </location>
</feature>
<dbReference type="AlphaFoldDB" id="D7VGG2"/>
<protein>
    <submittedName>
        <fullName evidence="2">Uncharacterized protein</fullName>
    </submittedName>
</protein>
<organism evidence="2 3">
    <name type="scientific">Sphingobacterium spiritivorum ATCC 33861</name>
    <dbReference type="NCBI Taxonomy" id="525373"/>
    <lineage>
        <taxon>Bacteria</taxon>
        <taxon>Pseudomonadati</taxon>
        <taxon>Bacteroidota</taxon>
        <taxon>Sphingobacteriia</taxon>
        <taxon>Sphingobacteriales</taxon>
        <taxon>Sphingobacteriaceae</taxon>
        <taxon>Sphingobacterium</taxon>
    </lineage>
</organism>
<dbReference type="GeneID" id="95430449"/>